<evidence type="ECO:0000313" key="4">
    <source>
        <dbReference type="Proteomes" id="UP000076420"/>
    </source>
</evidence>
<evidence type="ECO:0000259" key="2">
    <source>
        <dbReference type="PROSITE" id="PS50184"/>
    </source>
</evidence>
<dbReference type="VEuPathDB" id="VectorBase:BGLB039049"/>
<sequence length="110" mass="12409">MCFTLNRAASSREMNWFIVCCLLTLAFTLSTQQENCPKYGVLFEDGYTYNPEPCTKCVCIKGHFECMSFSCILPKCKGNVKPVVRKGKCCPTCPKPQNVNNSGLYPFKRS</sequence>
<protein>
    <recommendedName>
        <fullName evidence="2">VWFC domain-containing protein</fullName>
    </recommendedName>
</protein>
<feature type="chain" id="PRO_5012519340" description="VWFC domain-containing protein" evidence="1">
    <location>
        <begin position="33"/>
        <end position="110"/>
    </location>
</feature>
<name>A0A2C9M6L5_BIOGL</name>
<reference evidence="3" key="1">
    <citation type="submission" date="2020-05" db="UniProtKB">
        <authorList>
            <consortium name="EnsemblMetazoa"/>
        </authorList>
    </citation>
    <scope>IDENTIFICATION</scope>
    <source>
        <strain evidence="3">BB02</strain>
    </source>
</reference>
<proteinExistence type="predicted"/>
<dbReference type="PROSITE" id="PS50184">
    <property type="entry name" value="VWFC_2"/>
    <property type="match status" value="1"/>
</dbReference>
<dbReference type="EnsemblMetazoa" id="BGLB039049-RB">
    <property type="protein sequence ID" value="BGLB039049-PB"/>
    <property type="gene ID" value="BGLB039049"/>
</dbReference>
<dbReference type="VEuPathDB" id="VectorBase:BGLAX_043293"/>
<keyword evidence="1" id="KW-0732">Signal</keyword>
<organism evidence="3 4">
    <name type="scientific">Biomphalaria glabrata</name>
    <name type="common">Bloodfluke planorb</name>
    <name type="synonym">Freshwater snail</name>
    <dbReference type="NCBI Taxonomy" id="6526"/>
    <lineage>
        <taxon>Eukaryota</taxon>
        <taxon>Metazoa</taxon>
        <taxon>Spiralia</taxon>
        <taxon>Lophotrochozoa</taxon>
        <taxon>Mollusca</taxon>
        <taxon>Gastropoda</taxon>
        <taxon>Heterobranchia</taxon>
        <taxon>Euthyneura</taxon>
        <taxon>Panpulmonata</taxon>
        <taxon>Hygrophila</taxon>
        <taxon>Lymnaeoidea</taxon>
        <taxon>Planorbidae</taxon>
        <taxon>Biomphalaria</taxon>
    </lineage>
</organism>
<dbReference type="SUPFAM" id="SSF57603">
    <property type="entry name" value="FnI-like domain"/>
    <property type="match status" value="1"/>
</dbReference>
<dbReference type="AlphaFoldDB" id="A0A2C9M6L5"/>
<dbReference type="Gene3D" id="6.20.200.20">
    <property type="match status" value="1"/>
</dbReference>
<dbReference type="KEGG" id="bgt:106067196"/>
<gene>
    <name evidence="3" type="primary">106067196</name>
</gene>
<accession>A0A2C9M6L5</accession>
<evidence type="ECO:0000256" key="1">
    <source>
        <dbReference type="SAM" id="SignalP"/>
    </source>
</evidence>
<feature type="domain" description="VWFC" evidence="2">
    <location>
        <begin position="34"/>
        <end position="94"/>
    </location>
</feature>
<evidence type="ECO:0000313" key="3">
    <source>
        <dbReference type="EnsemblMetazoa" id="BGLB039049-PB"/>
    </source>
</evidence>
<dbReference type="Proteomes" id="UP000076420">
    <property type="component" value="Unassembled WGS sequence"/>
</dbReference>
<feature type="signal peptide" evidence="1">
    <location>
        <begin position="1"/>
        <end position="32"/>
    </location>
</feature>
<dbReference type="PROSITE" id="PS01208">
    <property type="entry name" value="VWFC_1"/>
    <property type="match status" value="1"/>
</dbReference>
<dbReference type="InterPro" id="IPR001007">
    <property type="entry name" value="VWF_dom"/>
</dbReference>
<dbReference type="Pfam" id="PF00093">
    <property type="entry name" value="VWC"/>
    <property type="match status" value="1"/>
</dbReference>